<evidence type="ECO:0000259" key="2">
    <source>
        <dbReference type="Pfam" id="PF08484"/>
    </source>
</evidence>
<dbReference type="OrthoDB" id="9815644at2"/>
<dbReference type="InterPro" id="IPR013691">
    <property type="entry name" value="MeTrfase_14"/>
</dbReference>
<dbReference type="InterPro" id="IPR013630">
    <property type="entry name" value="Methyltransf_Zn-bd_dom_put"/>
</dbReference>
<evidence type="ECO:0000313" key="3">
    <source>
        <dbReference type="EMBL" id="SFL03532.1"/>
    </source>
</evidence>
<protein>
    <submittedName>
        <fullName evidence="3">Putative zinc binding domain-containing protein</fullName>
    </submittedName>
</protein>
<dbReference type="InterPro" id="IPR038576">
    <property type="entry name" value="Methyltransf_Zn-bd_dom_put_sf"/>
</dbReference>
<dbReference type="Gene3D" id="3.40.50.150">
    <property type="entry name" value="Vaccinia Virus protein VP39"/>
    <property type="match status" value="1"/>
</dbReference>
<feature type="domain" description="C-methyltransferase" evidence="2">
    <location>
        <begin position="232"/>
        <end position="389"/>
    </location>
</feature>
<dbReference type="Gene3D" id="3.40.50.720">
    <property type="entry name" value="NAD(P)-binding Rossmann-like Domain"/>
    <property type="match status" value="1"/>
</dbReference>
<sequence>MAWLHEACWDGMRAPPAAAPPCRCCGLALEEVVADLGLAPLDAAPAPPGGGLSCHPLRLMVCSDCRLVQLPHPAPSVALPPSAPWQAEGFAAAMVAALRLDAWTPVAEIGPGAMLPALARRGVPVMQQQAGGFSIDQARRLRAEGLEPALLLVPDAMAEAPSLHALAAGLREFLAPGGVLMLDVPSLQRMMEGRRIDRIRHGLLSWFTLATAEMVLAQHGLVIFDAVATGRDGGGLRLLARHAEDRGKPLTPAIEALRRREASAGLPGADAYRAFAVQLVEAKCALLDFLVGVQRAGQRVIGIGVPPASTTLLTWCGIGPELLAFTIDDDPARQGMMLAGTSIPIRPPAALDQAKPDFVLLLADASAAQLACRLPGIRAWGGRFVVPLPAIDIV</sequence>
<keyword evidence="4" id="KW-1185">Reference proteome</keyword>
<dbReference type="STRING" id="1123062.SAMN02745775_11581"/>
<accession>A0A1I4ECN5</accession>
<dbReference type="SUPFAM" id="SSF53335">
    <property type="entry name" value="S-adenosyl-L-methionine-dependent methyltransferases"/>
    <property type="match status" value="1"/>
</dbReference>
<feature type="domain" description="Methyltransferase putative zinc binding" evidence="1">
    <location>
        <begin position="22"/>
        <end position="76"/>
    </location>
</feature>
<dbReference type="Proteomes" id="UP000199473">
    <property type="component" value="Unassembled WGS sequence"/>
</dbReference>
<name>A0A1I4ECN5_9PROT</name>
<gene>
    <name evidence="3" type="ORF">SAMN02745775_11581</name>
</gene>
<evidence type="ECO:0000313" key="4">
    <source>
        <dbReference type="Proteomes" id="UP000199473"/>
    </source>
</evidence>
<reference evidence="3 4" key="1">
    <citation type="submission" date="2016-10" db="EMBL/GenBank/DDBJ databases">
        <authorList>
            <person name="de Groot N.N."/>
        </authorList>
    </citation>
    <scope>NUCLEOTIDE SEQUENCE [LARGE SCALE GENOMIC DNA]</scope>
    <source>
        <strain evidence="3 4">DSM 19981</strain>
    </source>
</reference>
<dbReference type="EMBL" id="FOSQ01000015">
    <property type="protein sequence ID" value="SFL03532.1"/>
    <property type="molecule type" value="Genomic_DNA"/>
</dbReference>
<dbReference type="AlphaFoldDB" id="A0A1I4ECN5"/>
<proteinExistence type="predicted"/>
<dbReference type="Gene3D" id="6.20.50.110">
    <property type="entry name" value="Methyltransferase, zinc-binding domain"/>
    <property type="match status" value="1"/>
</dbReference>
<dbReference type="InterPro" id="IPR029063">
    <property type="entry name" value="SAM-dependent_MTases_sf"/>
</dbReference>
<dbReference type="Pfam" id="PF08421">
    <property type="entry name" value="Methyltransf_13"/>
    <property type="match status" value="1"/>
</dbReference>
<organism evidence="3 4">
    <name type="scientific">Falsiroseomonas stagni DSM 19981</name>
    <dbReference type="NCBI Taxonomy" id="1123062"/>
    <lineage>
        <taxon>Bacteria</taxon>
        <taxon>Pseudomonadati</taxon>
        <taxon>Pseudomonadota</taxon>
        <taxon>Alphaproteobacteria</taxon>
        <taxon>Acetobacterales</taxon>
        <taxon>Roseomonadaceae</taxon>
        <taxon>Falsiroseomonas</taxon>
    </lineage>
</organism>
<evidence type="ECO:0000259" key="1">
    <source>
        <dbReference type="Pfam" id="PF08421"/>
    </source>
</evidence>
<dbReference type="Pfam" id="PF08484">
    <property type="entry name" value="Methyltransf_14"/>
    <property type="match status" value="1"/>
</dbReference>
<dbReference type="RefSeq" id="WP_092962808.1">
    <property type="nucleotide sequence ID" value="NZ_FOSQ01000015.1"/>
</dbReference>